<evidence type="ECO:0000256" key="4">
    <source>
        <dbReference type="ARBA" id="ARBA00022898"/>
    </source>
</evidence>
<evidence type="ECO:0000313" key="9">
    <source>
        <dbReference type="Proteomes" id="UP000239648"/>
    </source>
</evidence>
<reference evidence="6 9" key="1">
    <citation type="submission" date="2018-02" db="EMBL/GenBank/DDBJ databases">
        <title>Deep subsurface shale carbon reservoir microbial communities from Ohio and West Virginia, USA.</title>
        <authorList>
            <person name="Wrighton K."/>
        </authorList>
    </citation>
    <scope>NUCLEOTIDE SEQUENCE [LARGE SCALE GENOMIC DNA]</scope>
    <source>
        <strain evidence="6 9">UTICA-S1B6</strain>
    </source>
</reference>
<gene>
    <name evidence="7" type="ORF">B0H24_100691</name>
    <name evidence="6" type="ORF">BY455_10691</name>
</gene>
<dbReference type="AlphaFoldDB" id="A0A2S6G801"/>
<reference evidence="7 8" key="2">
    <citation type="submission" date="2018-02" db="EMBL/GenBank/DDBJ databases">
        <title>Subsurface microbial communities from deep shales in Ohio and West Virginia, USA.</title>
        <authorList>
            <person name="Wrighton K."/>
        </authorList>
    </citation>
    <scope>NUCLEOTIDE SEQUENCE [LARGE SCALE GENOMIC DNA]</scope>
    <source>
        <strain evidence="7 8">UTICA-S1B9</strain>
    </source>
</reference>
<evidence type="ECO:0000313" key="6">
    <source>
        <dbReference type="EMBL" id="PPK52353.1"/>
    </source>
</evidence>
<dbReference type="GO" id="GO:0071269">
    <property type="term" value="P:L-homocysteine biosynthetic process"/>
    <property type="evidence" value="ECO:0007669"/>
    <property type="project" value="TreeGrafter"/>
</dbReference>
<evidence type="ECO:0000256" key="3">
    <source>
        <dbReference type="ARBA" id="ARBA00022679"/>
    </source>
</evidence>
<dbReference type="PANTHER" id="PTHR43797:SF2">
    <property type="entry name" value="HOMOCYSTEINE_CYSTEINE SYNTHASE"/>
    <property type="match status" value="1"/>
</dbReference>
<dbReference type="EMBL" id="PTIT01000006">
    <property type="protein sequence ID" value="PPK52353.1"/>
    <property type="molecule type" value="Genomic_DNA"/>
</dbReference>
<comment type="similarity">
    <text evidence="2 5">Belongs to the trans-sulfuration enzymes family.</text>
</comment>
<evidence type="ECO:0000256" key="5">
    <source>
        <dbReference type="RuleBase" id="RU362118"/>
    </source>
</evidence>
<dbReference type="GO" id="GO:0030170">
    <property type="term" value="F:pyridoxal phosphate binding"/>
    <property type="evidence" value="ECO:0007669"/>
    <property type="project" value="InterPro"/>
</dbReference>
<proteinExistence type="inferred from homology"/>
<name>A0A2S6G801_9GAMM</name>
<keyword evidence="3" id="KW-0808">Transferase</keyword>
<evidence type="ECO:0000256" key="2">
    <source>
        <dbReference type="ARBA" id="ARBA00009077"/>
    </source>
</evidence>
<keyword evidence="4 5" id="KW-0663">Pyridoxal phosphate</keyword>
<dbReference type="InterPro" id="IPR015422">
    <property type="entry name" value="PyrdxlP-dep_Trfase_small"/>
</dbReference>
<dbReference type="GO" id="GO:0006535">
    <property type="term" value="P:cysteine biosynthetic process from serine"/>
    <property type="evidence" value="ECO:0007669"/>
    <property type="project" value="TreeGrafter"/>
</dbReference>
<dbReference type="Gene3D" id="3.90.1150.10">
    <property type="entry name" value="Aspartate Aminotransferase, domain 1"/>
    <property type="match status" value="1"/>
</dbReference>
<dbReference type="EMBL" id="PTIU01000006">
    <property type="protein sequence ID" value="PPK55329.1"/>
    <property type="molecule type" value="Genomic_DNA"/>
</dbReference>
<evidence type="ECO:0000256" key="1">
    <source>
        <dbReference type="ARBA" id="ARBA00001933"/>
    </source>
</evidence>
<organism evidence="7 8">
    <name type="scientific">Marinobacter persicus</name>
    <dbReference type="NCBI Taxonomy" id="930118"/>
    <lineage>
        <taxon>Bacteria</taxon>
        <taxon>Pseudomonadati</taxon>
        <taxon>Pseudomonadota</taxon>
        <taxon>Gammaproteobacteria</taxon>
        <taxon>Pseudomonadales</taxon>
        <taxon>Marinobacteraceae</taxon>
        <taxon>Marinobacter</taxon>
    </lineage>
</organism>
<dbReference type="InterPro" id="IPR006235">
    <property type="entry name" value="OAc-hSer/O-AcSer_sulfhydrylase"/>
</dbReference>
<evidence type="ECO:0000313" key="8">
    <source>
        <dbReference type="Proteomes" id="UP000239446"/>
    </source>
</evidence>
<comment type="caution">
    <text evidence="7">The sequence shown here is derived from an EMBL/GenBank/DDBJ whole genome shotgun (WGS) entry which is preliminary data.</text>
</comment>
<evidence type="ECO:0000313" key="7">
    <source>
        <dbReference type="EMBL" id="PPK55329.1"/>
    </source>
</evidence>
<dbReference type="GO" id="GO:0019346">
    <property type="term" value="P:transsulfuration"/>
    <property type="evidence" value="ECO:0007669"/>
    <property type="project" value="InterPro"/>
</dbReference>
<dbReference type="InterPro" id="IPR000277">
    <property type="entry name" value="Cys/Met-Metab_PyrdxlP-dep_enz"/>
</dbReference>
<keyword evidence="9" id="KW-1185">Reference proteome</keyword>
<accession>A0A2S6G801</accession>
<dbReference type="Proteomes" id="UP000239648">
    <property type="component" value="Unassembled WGS sequence"/>
</dbReference>
<sequence>MVPLRNTGSALSPFNSFLIMQGLETLALRMERHCENSEKVAQFLQDHPAVEWVNYAALANSPYKATCEKICGGKASGILSFGIKGGREAGAKFIDALDMILRLVNIGDAKSLACHPATTTHRQLDADELKSAGVSEDLVRLSIGIEHVDDIIADITQALDKSQA</sequence>
<dbReference type="GO" id="GO:0005737">
    <property type="term" value="C:cytoplasm"/>
    <property type="evidence" value="ECO:0007669"/>
    <property type="project" value="TreeGrafter"/>
</dbReference>
<comment type="cofactor">
    <cofactor evidence="1 5">
        <name>pyridoxal 5'-phosphate</name>
        <dbReference type="ChEBI" id="CHEBI:597326"/>
    </cofactor>
</comment>
<dbReference type="GO" id="GO:0003961">
    <property type="term" value="F:O-acetylhomoserine aminocarboxypropyltransferase activity"/>
    <property type="evidence" value="ECO:0007669"/>
    <property type="project" value="TreeGrafter"/>
</dbReference>
<dbReference type="InterPro" id="IPR015424">
    <property type="entry name" value="PyrdxlP-dep_Trfase"/>
</dbReference>
<dbReference type="Proteomes" id="UP000239446">
    <property type="component" value="Unassembled WGS sequence"/>
</dbReference>
<dbReference type="GO" id="GO:0004124">
    <property type="term" value="F:cysteine synthase activity"/>
    <property type="evidence" value="ECO:0007669"/>
    <property type="project" value="TreeGrafter"/>
</dbReference>
<dbReference type="PANTHER" id="PTHR43797">
    <property type="entry name" value="HOMOCYSTEINE/CYSTEINE SYNTHASE"/>
    <property type="match status" value="1"/>
</dbReference>
<dbReference type="Pfam" id="PF01053">
    <property type="entry name" value="Cys_Met_Meta_PP"/>
    <property type="match status" value="1"/>
</dbReference>
<protein>
    <submittedName>
        <fullName evidence="7">Cys/Met metabolism PLP-dependent enzyme</fullName>
    </submittedName>
</protein>
<dbReference type="SUPFAM" id="SSF53383">
    <property type="entry name" value="PLP-dependent transferases"/>
    <property type="match status" value="1"/>
</dbReference>